<accession>A0A4C1SVX8</accession>
<name>A0A4C1SVX8_EUMVA</name>
<gene>
    <name evidence="1" type="ORF">EVAR_72474_1</name>
</gene>
<sequence length="111" mass="12569">MASQSSHEIKIPLARVGRGGAWHAATALILPKFPSKIAIRISNPSRYIKHVDRSQEILQLVRVQRRRCPPSECFSEFPQLSGNGGTKQYKRLCESQKVKFTFICTQFALLL</sequence>
<dbReference type="Proteomes" id="UP000299102">
    <property type="component" value="Unassembled WGS sequence"/>
</dbReference>
<reference evidence="1 2" key="1">
    <citation type="journal article" date="2019" name="Commun. Biol.">
        <title>The bagworm genome reveals a unique fibroin gene that provides high tensile strength.</title>
        <authorList>
            <person name="Kono N."/>
            <person name="Nakamura H."/>
            <person name="Ohtoshi R."/>
            <person name="Tomita M."/>
            <person name="Numata K."/>
            <person name="Arakawa K."/>
        </authorList>
    </citation>
    <scope>NUCLEOTIDE SEQUENCE [LARGE SCALE GENOMIC DNA]</scope>
</reference>
<organism evidence="1 2">
    <name type="scientific">Eumeta variegata</name>
    <name type="common">Bagworm moth</name>
    <name type="synonym">Eumeta japonica</name>
    <dbReference type="NCBI Taxonomy" id="151549"/>
    <lineage>
        <taxon>Eukaryota</taxon>
        <taxon>Metazoa</taxon>
        <taxon>Ecdysozoa</taxon>
        <taxon>Arthropoda</taxon>
        <taxon>Hexapoda</taxon>
        <taxon>Insecta</taxon>
        <taxon>Pterygota</taxon>
        <taxon>Neoptera</taxon>
        <taxon>Endopterygota</taxon>
        <taxon>Lepidoptera</taxon>
        <taxon>Glossata</taxon>
        <taxon>Ditrysia</taxon>
        <taxon>Tineoidea</taxon>
        <taxon>Psychidae</taxon>
        <taxon>Oiketicinae</taxon>
        <taxon>Eumeta</taxon>
    </lineage>
</organism>
<proteinExistence type="predicted"/>
<keyword evidence="2" id="KW-1185">Reference proteome</keyword>
<evidence type="ECO:0000313" key="1">
    <source>
        <dbReference type="EMBL" id="GBP06085.1"/>
    </source>
</evidence>
<dbReference type="EMBL" id="BGZK01007891">
    <property type="protein sequence ID" value="GBP06085.1"/>
    <property type="molecule type" value="Genomic_DNA"/>
</dbReference>
<comment type="caution">
    <text evidence="1">The sequence shown here is derived from an EMBL/GenBank/DDBJ whole genome shotgun (WGS) entry which is preliminary data.</text>
</comment>
<protein>
    <submittedName>
        <fullName evidence="1">Uncharacterized protein</fullName>
    </submittedName>
</protein>
<evidence type="ECO:0000313" key="2">
    <source>
        <dbReference type="Proteomes" id="UP000299102"/>
    </source>
</evidence>
<dbReference type="AlphaFoldDB" id="A0A4C1SVX8"/>